<keyword evidence="2" id="KW-1003">Cell membrane</keyword>
<sequence length="312" mass="34703">MSKDLTSDVGYANDEIGLNELFSEIWRVKFWLGGISFLVAVVVALYSLTLPNIYRAEALVTPVEEGAGGKLGSLAGQFGGLASLAGISLGKGEGNKSVIALEKLKSREFFFKFAEKHQILVPLMAAESWDPETDTLILDDDIYDADSQTWVRNVRWPRQPKPSLQEAHEYFLDNLTVTEDKTNGMVKVMLEHVSPTIARDWTTALIADLNDEMRQRDVSEAQSSIAYLEQQVADTKITEIKTVLYQLIEEQTKTLMLANVKPEYILETVDAAIVPEKKYKPGRAIMVIGAAVVVFIGGVGFLMIRLVMKKEK</sequence>
<organism evidence="8 9">
    <name type="scientific">Rheinheimera aquimaris</name>
    <dbReference type="NCBI Taxonomy" id="412437"/>
    <lineage>
        <taxon>Bacteria</taxon>
        <taxon>Pseudomonadati</taxon>
        <taxon>Pseudomonadota</taxon>
        <taxon>Gammaproteobacteria</taxon>
        <taxon>Chromatiales</taxon>
        <taxon>Chromatiaceae</taxon>
        <taxon>Rheinheimera</taxon>
    </lineage>
</organism>
<protein>
    <submittedName>
        <fullName evidence="8">Wzz/FepE/Etk N-terminal domain-containing protein</fullName>
    </submittedName>
</protein>
<evidence type="ECO:0000256" key="3">
    <source>
        <dbReference type="ARBA" id="ARBA00022692"/>
    </source>
</evidence>
<keyword evidence="3 6" id="KW-0812">Transmembrane</keyword>
<feature type="transmembrane region" description="Helical" evidence="6">
    <location>
        <begin position="30"/>
        <end position="48"/>
    </location>
</feature>
<dbReference type="Pfam" id="PF02706">
    <property type="entry name" value="Wzz"/>
    <property type="match status" value="1"/>
</dbReference>
<proteinExistence type="predicted"/>
<evidence type="ECO:0000259" key="7">
    <source>
        <dbReference type="Pfam" id="PF02706"/>
    </source>
</evidence>
<accession>A0ABP3N8U0</accession>
<dbReference type="InterPro" id="IPR050445">
    <property type="entry name" value="Bact_polysacc_biosynth/exp"/>
</dbReference>
<gene>
    <name evidence="8" type="ORF">GCM10009098_02410</name>
</gene>
<evidence type="ECO:0000313" key="9">
    <source>
        <dbReference type="Proteomes" id="UP001501169"/>
    </source>
</evidence>
<evidence type="ECO:0000256" key="5">
    <source>
        <dbReference type="ARBA" id="ARBA00023136"/>
    </source>
</evidence>
<evidence type="ECO:0000256" key="6">
    <source>
        <dbReference type="SAM" id="Phobius"/>
    </source>
</evidence>
<evidence type="ECO:0000256" key="2">
    <source>
        <dbReference type="ARBA" id="ARBA00022475"/>
    </source>
</evidence>
<dbReference type="InterPro" id="IPR003856">
    <property type="entry name" value="LPS_length_determ_N"/>
</dbReference>
<name>A0ABP3N8U0_9GAMM</name>
<comment type="subcellular location">
    <subcellularLocation>
        <location evidence="1">Cell membrane</location>
        <topology evidence="1">Multi-pass membrane protein</topology>
    </subcellularLocation>
</comment>
<keyword evidence="5 6" id="KW-0472">Membrane</keyword>
<evidence type="ECO:0000313" key="8">
    <source>
        <dbReference type="EMBL" id="GAA0538407.1"/>
    </source>
</evidence>
<dbReference type="RefSeq" id="WP_226765821.1">
    <property type="nucleotide sequence ID" value="NZ_BAAAEO010000001.1"/>
</dbReference>
<dbReference type="EMBL" id="BAAAEO010000001">
    <property type="protein sequence ID" value="GAA0538407.1"/>
    <property type="molecule type" value="Genomic_DNA"/>
</dbReference>
<evidence type="ECO:0000256" key="4">
    <source>
        <dbReference type="ARBA" id="ARBA00022989"/>
    </source>
</evidence>
<feature type="transmembrane region" description="Helical" evidence="6">
    <location>
        <begin position="284"/>
        <end position="308"/>
    </location>
</feature>
<dbReference type="PANTHER" id="PTHR32309">
    <property type="entry name" value="TYROSINE-PROTEIN KINASE"/>
    <property type="match status" value="1"/>
</dbReference>
<comment type="caution">
    <text evidence="8">The sequence shown here is derived from an EMBL/GenBank/DDBJ whole genome shotgun (WGS) entry which is preliminary data.</text>
</comment>
<reference evidence="9" key="1">
    <citation type="journal article" date="2019" name="Int. J. Syst. Evol. Microbiol.">
        <title>The Global Catalogue of Microorganisms (GCM) 10K type strain sequencing project: providing services to taxonomists for standard genome sequencing and annotation.</title>
        <authorList>
            <consortium name="The Broad Institute Genomics Platform"/>
            <consortium name="The Broad Institute Genome Sequencing Center for Infectious Disease"/>
            <person name="Wu L."/>
            <person name="Ma J."/>
        </authorList>
    </citation>
    <scope>NUCLEOTIDE SEQUENCE [LARGE SCALE GENOMIC DNA]</scope>
    <source>
        <strain evidence="9">JCM 14331</strain>
    </source>
</reference>
<dbReference type="PANTHER" id="PTHR32309:SF13">
    <property type="entry name" value="FERRIC ENTEROBACTIN TRANSPORT PROTEIN FEPE"/>
    <property type="match status" value="1"/>
</dbReference>
<keyword evidence="4 6" id="KW-1133">Transmembrane helix</keyword>
<evidence type="ECO:0000256" key="1">
    <source>
        <dbReference type="ARBA" id="ARBA00004651"/>
    </source>
</evidence>
<keyword evidence="9" id="KW-1185">Reference proteome</keyword>
<feature type="domain" description="Polysaccharide chain length determinant N-terminal" evidence="7">
    <location>
        <begin position="14"/>
        <end position="70"/>
    </location>
</feature>
<dbReference type="Proteomes" id="UP001501169">
    <property type="component" value="Unassembled WGS sequence"/>
</dbReference>